<accession>A0A9N9IRE5</accession>
<feature type="non-terminal residue" evidence="1">
    <location>
        <position position="1"/>
    </location>
</feature>
<gene>
    <name evidence="1" type="ORF">AMORRO_LOCUS14996</name>
</gene>
<comment type="caution">
    <text evidence="1">The sequence shown here is derived from an EMBL/GenBank/DDBJ whole genome shotgun (WGS) entry which is preliminary data.</text>
</comment>
<protein>
    <submittedName>
        <fullName evidence="1">9684_t:CDS:1</fullName>
    </submittedName>
</protein>
<name>A0A9N9IRE5_9GLOM</name>
<evidence type="ECO:0000313" key="2">
    <source>
        <dbReference type="Proteomes" id="UP000789342"/>
    </source>
</evidence>
<proteinExistence type="predicted"/>
<feature type="non-terminal residue" evidence="1">
    <location>
        <position position="45"/>
    </location>
</feature>
<reference evidence="1" key="1">
    <citation type="submission" date="2021-06" db="EMBL/GenBank/DDBJ databases">
        <authorList>
            <person name="Kallberg Y."/>
            <person name="Tangrot J."/>
            <person name="Rosling A."/>
        </authorList>
    </citation>
    <scope>NUCLEOTIDE SEQUENCE</scope>
    <source>
        <strain evidence="1">CL551</strain>
    </source>
</reference>
<dbReference type="Proteomes" id="UP000789342">
    <property type="component" value="Unassembled WGS sequence"/>
</dbReference>
<organism evidence="1 2">
    <name type="scientific">Acaulospora morrowiae</name>
    <dbReference type="NCBI Taxonomy" id="94023"/>
    <lineage>
        <taxon>Eukaryota</taxon>
        <taxon>Fungi</taxon>
        <taxon>Fungi incertae sedis</taxon>
        <taxon>Mucoromycota</taxon>
        <taxon>Glomeromycotina</taxon>
        <taxon>Glomeromycetes</taxon>
        <taxon>Diversisporales</taxon>
        <taxon>Acaulosporaceae</taxon>
        <taxon>Acaulospora</taxon>
    </lineage>
</organism>
<dbReference type="EMBL" id="CAJVPV010032667">
    <property type="protein sequence ID" value="CAG8745366.1"/>
    <property type="molecule type" value="Genomic_DNA"/>
</dbReference>
<keyword evidence="2" id="KW-1185">Reference proteome</keyword>
<sequence length="45" mass="4938">AARSWFGLRKIGSGCTKLVKLAFVVRVVQINQVAHECAKLAKLVQ</sequence>
<dbReference type="AlphaFoldDB" id="A0A9N9IRE5"/>
<evidence type="ECO:0000313" key="1">
    <source>
        <dbReference type="EMBL" id="CAG8745366.1"/>
    </source>
</evidence>